<dbReference type="InterPro" id="IPR035906">
    <property type="entry name" value="MetI-like_sf"/>
</dbReference>
<sequence length="306" mass="32364">MKQVADTVTGPDLGGTRSPARAGARAAPQGGGMTNGTARAPARPRRPARGAGRTALLGFLGVVGFALTWEVVARAEIVDPTYLPPFTTTSARLVTELGDPTFWSALGATVVTWALGLAIAVVAAVVAGTVIGLVPFLRRATRSTVEFLRPIPSVAIIPLAVLVAGLSREAALVVVVYAPFWQVFNQVMYGVADVDTVADDTARSFRLGRLQRLRHVVLPTALPYVITGFRLAASIALVLTITAELVIGNPGIGRQIDVYRSAPDAPGLYALVLVTGFLGLLVNLATRLVERRVLHWHPSVRKEGAR</sequence>
<feature type="transmembrane region" description="Helical" evidence="7">
    <location>
        <begin position="110"/>
        <end position="134"/>
    </location>
</feature>
<dbReference type="CDD" id="cd06261">
    <property type="entry name" value="TM_PBP2"/>
    <property type="match status" value="1"/>
</dbReference>
<evidence type="ECO:0000313" key="11">
    <source>
        <dbReference type="Proteomes" id="UP000321386"/>
    </source>
</evidence>
<feature type="transmembrane region" description="Helical" evidence="7">
    <location>
        <begin position="54"/>
        <end position="72"/>
    </location>
</feature>
<comment type="caution">
    <text evidence="10">The sequence shown here is derived from an EMBL/GenBank/DDBJ whole genome shotgun (WGS) entry which is preliminary data.</text>
</comment>
<feature type="transmembrane region" description="Helical" evidence="7">
    <location>
        <begin position="268"/>
        <end position="289"/>
    </location>
</feature>
<dbReference type="AlphaFoldDB" id="A0A510UUP3"/>
<evidence type="ECO:0000256" key="3">
    <source>
        <dbReference type="ARBA" id="ARBA00022475"/>
    </source>
</evidence>
<dbReference type="GO" id="GO:0005886">
    <property type="term" value="C:plasma membrane"/>
    <property type="evidence" value="ECO:0007669"/>
    <property type="project" value="UniProtKB-SubCell"/>
</dbReference>
<dbReference type="PANTHER" id="PTHR30151:SF0">
    <property type="entry name" value="ABC TRANSPORTER PERMEASE PROTEIN MJ0413-RELATED"/>
    <property type="match status" value="1"/>
</dbReference>
<accession>A0A510UUP3</accession>
<dbReference type="EMBL" id="BJUA01000009">
    <property type="protein sequence ID" value="GEK18279.1"/>
    <property type="molecule type" value="Genomic_DNA"/>
</dbReference>
<dbReference type="Pfam" id="PF00528">
    <property type="entry name" value="BPD_transp_1"/>
    <property type="match status" value="1"/>
</dbReference>
<keyword evidence="2 7" id="KW-0813">Transport</keyword>
<keyword evidence="6 7" id="KW-0472">Membrane</keyword>
<dbReference type="Gene3D" id="1.10.3720.10">
    <property type="entry name" value="MetI-like"/>
    <property type="match status" value="1"/>
</dbReference>
<dbReference type="SUPFAM" id="SSF161098">
    <property type="entry name" value="MetI-like"/>
    <property type="match status" value="1"/>
</dbReference>
<evidence type="ECO:0000256" key="8">
    <source>
        <dbReference type="SAM" id="MobiDB-lite"/>
    </source>
</evidence>
<feature type="compositionally biased region" description="Low complexity" evidence="8">
    <location>
        <begin position="14"/>
        <end position="28"/>
    </location>
</feature>
<evidence type="ECO:0000259" key="9">
    <source>
        <dbReference type="PROSITE" id="PS50928"/>
    </source>
</evidence>
<feature type="transmembrane region" description="Helical" evidence="7">
    <location>
        <begin position="221"/>
        <end position="247"/>
    </location>
</feature>
<proteinExistence type="inferred from homology"/>
<dbReference type="GO" id="GO:0055085">
    <property type="term" value="P:transmembrane transport"/>
    <property type="evidence" value="ECO:0007669"/>
    <property type="project" value="InterPro"/>
</dbReference>
<comment type="subcellular location">
    <subcellularLocation>
        <location evidence="1 7">Cell membrane</location>
        <topology evidence="1 7">Multi-pass membrane protein</topology>
    </subcellularLocation>
</comment>
<feature type="domain" description="ABC transmembrane type-1" evidence="9">
    <location>
        <begin position="102"/>
        <end position="290"/>
    </location>
</feature>
<evidence type="ECO:0000256" key="5">
    <source>
        <dbReference type="ARBA" id="ARBA00022989"/>
    </source>
</evidence>
<gene>
    <name evidence="10" type="primary">ssuC</name>
    <name evidence="10" type="ORF">CPE01_20120</name>
</gene>
<reference evidence="10 11" key="1">
    <citation type="submission" date="2019-07" db="EMBL/GenBank/DDBJ databases">
        <title>Whole genome shotgun sequence of Cellulomonas persica NBRC 101101.</title>
        <authorList>
            <person name="Hosoyama A."/>
            <person name="Uohara A."/>
            <person name="Ohji S."/>
            <person name="Ichikawa N."/>
        </authorList>
    </citation>
    <scope>NUCLEOTIDE SEQUENCE [LARGE SCALE GENOMIC DNA]</scope>
    <source>
        <strain evidence="10 11">NBRC 101101</strain>
    </source>
</reference>
<evidence type="ECO:0000256" key="2">
    <source>
        <dbReference type="ARBA" id="ARBA00022448"/>
    </source>
</evidence>
<keyword evidence="3" id="KW-1003">Cell membrane</keyword>
<evidence type="ECO:0000256" key="7">
    <source>
        <dbReference type="RuleBase" id="RU363032"/>
    </source>
</evidence>
<evidence type="ECO:0000313" key="10">
    <source>
        <dbReference type="EMBL" id="GEK18279.1"/>
    </source>
</evidence>
<protein>
    <submittedName>
        <fullName evidence="10">Nitrate ABC transporter permease</fullName>
    </submittedName>
</protein>
<evidence type="ECO:0000256" key="1">
    <source>
        <dbReference type="ARBA" id="ARBA00004651"/>
    </source>
</evidence>
<evidence type="ECO:0000256" key="4">
    <source>
        <dbReference type="ARBA" id="ARBA00022692"/>
    </source>
</evidence>
<feature type="transmembrane region" description="Helical" evidence="7">
    <location>
        <begin position="155"/>
        <end position="180"/>
    </location>
</feature>
<dbReference type="PANTHER" id="PTHR30151">
    <property type="entry name" value="ALKANE SULFONATE ABC TRANSPORTER-RELATED, MEMBRANE SUBUNIT"/>
    <property type="match status" value="1"/>
</dbReference>
<name>A0A510UUP3_9CELL</name>
<keyword evidence="5 7" id="KW-1133">Transmembrane helix</keyword>
<feature type="region of interest" description="Disordered" evidence="8">
    <location>
        <begin position="1"/>
        <end position="49"/>
    </location>
</feature>
<dbReference type="InterPro" id="IPR000515">
    <property type="entry name" value="MetI-like"/>
</dbReference>
<comment type="similarity">
    <text evidence="7">Belongs to the binding-protein-dependent transport system permease family.</text>
</comment>
<evidence type="ECO:0000256" key="6">
    <source>
        <dbReference type="ARBA" id="ARBA00023136"/>
    </source>
</evidence>
<organism evidence="10 11">
    <name type="scientific">Cellulomonas persica</name>
    <dbReference type="NCBI Taxonomy" id="76861"/>
    <lineage>
        <taxon>Bacteria</taxon>
        <taxon>Bacillati</taxon>
        <taxon>Actinomycetota</taxon>
        <taxon>Actinomycetes</taxon>
        <taxon>Micrococcales</taxon>
        <taxon>Cellulomonadaceae</taxon>
        <taxon>Cellulomonas</taxon>
    </lineage>
</organism>
<dbReference type="PROSITE" id="PS50928">
    <property type="entry name" value="ABC_TM1"/>
    <property type="match status" value="1"/>
</dbReference>
<keyword evidence="4 7" id="KW-0812">Transmembrane</keyword>
<keyword evidence="11" id="KW-1185">Reference proteome</keyword>
<dbReference type="Proteomes" id="UP000321386">
    <property type="component" value="Unassembled WGS sequence"/>
</dbReference>